<accession>A0A388KRB0</accession>
<comment type="caution">
    <text evidence="1">The sequence shown here is derived from an EMBL/GenBank/DDBJ whole genome shotgun (WGS) entry which is preliminary data.</text>
</comment>
<name>A0A388KRB0_CHABU</name>
<dbReference type="Gramene" id="GBG72569">
    <property type="protein sequence ID" value="GBG72569"/>
    <property type="gene ID" value="CBR_g12139"/>
</dbReference>
<protein>
    <submittedName>
        <fullName evidence="1">Uncharacterized protein</fullName>
    </submittedName>
</protein>
<gene>
    <name evidence="1" type="ORF">CBR_g12139</name>
</gene>
<evidence type="ECO:0000313" key="2">
    <source>
        <dbReference type="Proteomes" id="UP000265515"/>
    </source>
</evidence>
<organism evidence="1 2">
    <name type="scientific">Chara braunii</name>
    <name type="common">Braun's stonewort</name>
    <dbReference type="NCBI Taxonomy" id="69332"/>
    <lineage>
        <taxon>Eukaryota</taxon>
        <taxon>Viridiplantae</taxon>
        <taxon>Streptophyta</taxon>
        <taxon>Charophyceae</taxon>
        <taxon>Charales</taxon>
        <taxon>Characeae</taxon>
        <taxon>Chara</taxon>
    </lineage>
</organism>
<sequence length="356" mass="37614">MVGDVVKEEFGDVLGLAGGGARDEMGALGKATNNDIDAIVTMVGRGETTDEGHGGGYGKRLEFSSLGLVGVLDGLASRARTNVGFDVGKERGPIEVTGDSVKVFLETEVSNSLGVVMLNQELGTETTGGRDPKAAGSFGVDVEEMVDEGVVSYSVKVTEFGVGRGKVREGGVAMDERMLKRLGEVDMSHGSEDFLRGLVIGSAREGIDNTIGLVGSMADGEGKLGEKVFHARGGKSTFAKLSGELLLAEDGKYLLDMLKVGLEGGTEDKDVVEVDHDTKFKEITEDVVDGGLEHLWGICEAKRHHKELVMPKARAEGGLVGMFLVNADLVEATAEVNLGEVFGSMEAIKKFRYPGE</sequence>
<evidence type="ECO:0000313" key="1">
    <source>
        <dbReference type="EMBL" id="GBG72569.1"/>
    </source>
</evidence>
<proteinExistence type="predicted"/>
<keyword evidence="2" id="KW-1185">Reference proteome</keyword>
<reference evidence="1 2" key="1">
    <citation type="journal article" date="2018" name="Cell">
        <title>The Chara Genome: Secondary Complexity and Implications for Plant Terrestrialization.</title>
        <authorList>
            <person name="Nishiyama T."/>
            <person name="Sakayama H."/>
            <person name="Vries J.D."/>
            <person name="Buschmann H."/>
            <person name="Saint-Marcoux D."/>
            <person name="Ullrich K.K."/>
            <person name="Haas F.B."/>
            <person name="Vanderstraeten L."/>
            <person name="Becker D."/>
            <person name="Lang D."/>
            <person name="Vosolsobe S."/>
            <person name="Rombauts S."/>
            <person name="Wilhelmsson P.K.I."/>
            <person name="Janitza P."/>
            <person name="Kern R."/>
            <person name="Heyl A."/>
            <person name="Rumpler F."/>
            <person name="Villalobos L.I.A.C."/>
            <person name="Clay J.M."/>
            <person name="Skokan R."/>
            <person name="Toyoda A."/>
            <person name="Suzuki Y."/>
            <person name="Kagoshima H."/>
            <person name="Schijlen E."/>
            <person name="Tajeshwar N."/>
            <person name="Catarino B."/>
            <person name="Hetherington A.J."/>
            <person name="Saltykova A."/>
            <person name="Bonnot C."/>
            <person name="Breuninger H."/>
            <person name="Symeonidi A."/>
            <person name="Radhakrishnan G.V."/>
            <person name="Van Nieuwerburgh F."/>
            <person name="Deforce D."/>
            <person name="Chang C."/>
            <person name="Karol K.G."/>
            <person name="Hedrich R."/>
            <person name="Ulvskov P."/>
            <person name="Glockner G."/>
            <person name="Delwiche C.F."/>
            <person name="Petrasek J."/>
            <person name="Van de Peer Y."/>
            <person name="Friml J."/>
            <person name="Beilby M."/>
            <person name="Dolan L."/>
            <person name="Kohara Y."/>
            <person name="Sugano S."/>
            <person name="Fujiyama A."/>
            <person name="Delaux P.-M."/>
            <person name="Quint M."/>
            <person name="TheiBen G."/>
            <person name="Hagemann M."/>
            <person name="Harholt J."/>
            <person name="Dunand C."/>
            <person name="Zachgo S."/>
            <person name="Langdale J."/>
            <person name="Maumus F."/>
            <person name="Straeten D.V.D."/>
            <person name="Gould S.B."/>
            <person name="Rensing S.A."/>
        </authorList>
    </citation>
    <scope>NUCLEOTIDE SEQUENCE [LARGE SCALE GENOMIC DNA]</scope>
    <source>
        <strain evidence="1 2">S276</strain>
    </source>
</reference>
<dbReference type="Proteomes" id="UP000265515">
    <property type="component" value="Unassembled WGS sequence"/>
</dbReference>
<dbReference type="EMBL" id="BFEA01000167">
    <property type="protein sequence ID" value="GBG72569.1"/>
    <property type="molecule type" value="Genomic_DNA"/>
</dbReference>
<dbReference type="AlphaFoldDB" id="A0A388KRB0"/>